<feature type="transmembrane region" description="Helical" evidence="11">
    <location>
        <begin position="430"/>
        <end position="447"/>
    </location>
</feature>
<evidence type="ECO:0000256" key="1">
    <source>
        <dbReference type="ARBA" id="ARBA00004477"/>
    </source>
</evidence>
<evidence type="ECO:0000256" key="4">
    <source>
        <dbReference type="ARBA" id="ARBA00013244"/>
    </source>
</evidence>
<dbReference type="InterPro" id="IPR014371">
    <property type="entry name" value="Oat_ACAT_DAG_ARE"/>
</dbReference>
<dbReference type="KEGG" id="lcf:108901956"/>
<feature type="transmembrane region" description="Helical" evidence="11">
    <location>
        <begin position="286"/>
        <end position="304"/>
    </location>
</feature>
<dbReference type="GeneID" id="108901956"/>
<sequence length="509" mass="58673">MLRFCGDDKWIHSTDQLSSVDEPSDSEMAVMRKRFASVCSSSSAEEDSAGLYDSAPIFTSDPPSEQEHAYESLLCCHSVQDSLLSSNSSFTRYRGILNWIIILLVLTHAHLFLENFIQHGFLIDVKKVWQHLIEENCNWPSVNLVLGANVFAITALLLERSQDKGLLSPTNAHRLHLVNLGLLLLFPAAVILHEPTTSAGGAFLSLCFYTVLGMKLYSYQEANHWYRQAHLTDADKDQNGAVAQKVQSEHLTYRDLCYFLLAPTLCYQRDFPCTPKVRINKLLHRLLEMVIVIQIMVGIVQQWIEPIFQRSENSFSSMDITMKVEHLVRLVAPTHFLWLLFFFLNHSYLNFCAELLRFGDRHFYGDWWNATSLITFWKNWNIPFQRWCHRHVYTQLAEKNVSSSRAELLVFLMSAAMCEYMIALPLNNCHLWIFLMMVFELLVAVFLRDYFQGNYGNGLVWLCLLLGPPLAVITYIHDHYISFHQRCQSSSSPLIPDQHLLSRVALQPQ</sequence>
<evidence type="ECO:0000256" key="8">
    <source>
        <dbReference type="ARBA" id="ARBA00022989"/>
    </source>
</evidence>
<evidence type="ECO:0000256" key="3">
    <source>
        <dbReference type="ARBA" id="ARBA00009010"/>
    </source>
</evidence>
<dbReference type="InterPro" id="IPR004299">
    <property type="entry name" value="MBOAT_fam"/>
</dbReference>
<comment type="similarity">
    <text evidence="3">Belongs to the membrane-bound acyltransferase family. Sterol o-acyltransferase subfamily.</text>
</comment>
<keyword evidence="10" id="KW-0012">Acyltransferase</keyword>
<reference evidence="14" key="2">
    <citation type="submission" date="2025-04" db="UniProtKB">
        <authorList>
            <consortium name="RefSeq"/>
        </authorList>
    </citation>
    <scope>IDENTIFICATION</scope>
    <source>
        <tissue evidence="14">Brain</tissue>
    </source>
</reference>
<keyword evidence="7" id="KW-0256">Endoplasmic reticulum</keyword>
<evidence type="ECO:0000256" key="6">
    <source>
        <dbReference type="ARBA" id="ARBA00022692"/>
    </source>
</evidence>
<feature type="transmembrane region" description="Helical" evidence="11">
    <location>
        <begin position="459"/>
        <end position="477"/>
    </location>
</feature>
<comment type="subcellular location">
    <subcellularLocation>
        <location evidence="1">Endoplasmic reticulum membrane</location>
        <topology evidence="1">Multi-pass membrane protein</topology>
    </subcellularLocation>
</comment>
<keyword evidence="9 11" id="KW-0472">Membrane</keyword>
<dbReference type="PANTHER" id="PTHR10408:SF7">
    <property type="entry name" value="DIACYLGLYCEROL O-ACYLTRANSFERASE 1"/>
    <property type="match status" value="1"/>
</dbReference>
<feature type="transmembrane region" description="Helical" evidence="11">
    <location>
        <begin position="139"/>
        <end position="157"/>
    </location>
</feature>
<dbReference type="AlphaFoldDB" id="A0A4W6CYS7"/>
<dbReference type="GO" id="GO:0019432">
    <property type="term" value="P:triglyceride biosynthetic process"/>
    <property type="evidence" value="ECO:0007669"/>
    <property type="project" value="TreeGrafter"/>
</dbReference>
<dbReference type="Proteomes" id="UP000314980">
    <property type="component" value="Unassembled WGS sequence"/>
</dbReference>
<keyword evidence="5" id="KW-0808">Transferase</keyword>
<keyword evidence="6 11" id="KW-0812">Transmembrane</keyword>
<proteinExistence type="inferred from homology"/>
<dbReference type="PANTHER" id="PTHR10408">
    <property type="entry name" value="STEROL O-ACYLTRANSFERASE"/>
    <property type="match status" value="1"/>
</dbReference>
<keyword evidence="13" id="KW-1185">Reference proteome</keyword>
<evidence type="ECO:0000256" key="7">
    <source>
        <dbReference type="ARBA" id="ARBA00022824"/>
    </source>
</evidence>
<evidence type="ECO:0000256" key="10">
    <source>
        <dbReference type="ARBA" id="ARBA00023315"/>
    </source>
</evidence>
<comment type="pathway">
    <text evidence="2">Lipid metabolism.</text>
</comment>
<gene>
    <name evidence="12 14" type="primary">LOC108901956</name>
</gene>
<feature type="transmembrane region" description="Helical" evidence="11">
    <location>
        <begin position="406"/>
        <end position="424"/>
    </location>
</feature>
<reference evidence="12" key="3">
    <citation type="submission" date="2025-05" db="UniProtKB">
        <authorList>
            <consortium name="Ensembl"/>
        </authorList>
    </citation>
    <scope>IDENTIFICATION</scope>
</reference>
<evidence type="ECO:0000256" key="9">
    <source>
        <dbReference type="ARBA" id="ARBA00023136"/>
    </source>
</evidence>
<dbReference type="RefSeq" id="XP_018559153.1">
    <property type="nucleotide sequence ID" value="XM_018703637.2"/>
</dbReference>
<organism evidence="12 13">
    <name type="scientific">Lates calcarifer</name>
    <name type="common">Barramundi</name>
    <name type="synonym">Holocentrus calcarifer</name>
    <dbReference type="NCBI Taxonomy" id="8187"/>
    <lineage>
        <taxon>Eukaryota</taxon>
        <taxon>Metazoa</taxon>
        <taxon>Chordata</taxon>
        <taxon>Craniata</taxon>
        <taxon>Vertebrata</taxon>
        <taxon>Euteleostomi</taxon>
        <taxon>Actinopterygii</taxon>
        <taxon>Neopterygii</taxon>
        <taxon>Teleostei</taxon>
        <taxon>Neoteleostei</taxon>
        <taxon>Acanthomorphata</taxon>
        <taxon>Carangaria</taxon>
        <taxon>Carangaria incertae sedis</taxon>
        <taxon>Centropomidae</taxon>
        <taxon>Lates</taxon>
    </lineage>
</organism>
<evidence type="ECO:0000313" key="12">
    <source>
        <dbReference type="Ensembl" id="ENSLCAP00010017876.1"/>
    </source>
</evidence>
<dbReference type="InParanoid" id="A0A4W6CYS7"/>
<dbReference type="Ensembl" id="ENSLCAT00010018273.1">
    <property type="protein sequence ID" value="ENSLCAP00010017876.1"/>
    <property type="gene ID" value="ENSLCAG00010008503.1"/>
</dbReference>
<feature type="transmembrane region" description="Helical" evidence="11">
    <location>
        <begin position="177"/>
        <end position="193"/>
    </location>
</feature>
<evidence type="ECO:0000256" key="2">
    <source>
        <dbReference type="ARBA" id="ARBA00005189"/>
    </source>
</evidence>
<accession>A0A4W6CYS7</accession>
<reference evidence="13" key="1">
    <citation type="submission" date="2015-09" db="EMBL/GenBank/DDBJ databases">
        <authorList>
            <person name="Sai Rama Sridatta P."/>
        </authorList>
    </citation>
    <scope>NUCLEOTIDE SEQUENCE [LARGE SCALE GENOMIC DNA]</scope>
</reference>
<dbReference type="GO" id="GO:0005789">
    <property type="term" value="C:endoplasmic reticulum membrane"/>
    <property type="evidence" value="ECO:0007669"/>
    <property type="project" value="UniProtKB-SubCell"/>
</dbReference>
<dbReference type="Pfam" id="PF03062">
    <property type="entry name" value="MBOAT"/>
    <property type="match status" value="1"/>
</dbReference>
<evidence type="ECO:0000256" key="11">
    <source>
        <dbReference type="SAM" id="Phobius"/>
    </source>
</evidence>
<dbReference type="STRING" id="8187.ENSLCAP00010017876"/>
<dbReference type="GO" id="GO:0004144">
    <property type="term" value="F:diacylglycerol O-acyltransferase activity"/>
    <property type="evidence" value="ECO:0007669"/>
    <property type="project" value="UniProtKB-EC"/>
</dbReference>
<dbReference type="OrthoDB" id="10039049at2759"/>
<evidence type="ECO:0000256" key="5">
    <source>
        <dbReference type="ARBA" id="ARBA00022679"/>
    </source>
</evidence>
<feature type="transmembrane region" description="Helical" evidence="11">
    <location>
        <begin position="336"/>
        <end position="356"/>
    </location>
</feature>
<dbReference type="GeneTree" id="ENSGT00950000183081"/>
<dbReference type="EC" id="2.3.1.20" evidence="4"/>
<name>A0A4W6CYS7_LATCA</name>
<dbReference type="Proteomes" id="UP000694890">
    <property type="component" value="Linkage group LG10"/>
</dbReference>
<feature type="transmembrane region" description="Helical" evidence="11">
    <location>
        <begin position="96"/>
        <end position="113"/>
    </location>
</feature>
<evidence type="ECO:0000313" key="14">
    <source>
        <dbReference type="RefSeq" id="XP_018559153.1"/>
    </source>
</evidence>
<evidence type="ECO:0000313" key="13">
    <source>
        <dbReference type="Proteomes" id="UP000314980"/>
    </source>
</evidence>
<keyword evidence="8 11" id="KW-1133">Transmembrane helix</keyword>
<protein>
    <recommendedName>
        <fullName evidence="4">diacylglycerol O-acyltransferase</fullName>
        <ecNumber evidence="4">2.3.1.20</ecNumber>
    </recommendedName>
</protein>
<feature type="transmembrane region" description="Helical" evidence="11">
    <location>
        <begin position="199"/>
        <end position="217"/>
    </location>
</feature>